<reference evidence="4 5" key="1">
    <citation type="submission" date="2015-06" db="EMBL/GenBank/DDBJ databases">
        <title>Survival trade-offs in plant roots during colonization by closely related pathogenic and mutualistic fungi.</title>
        <authorList>
            <person name="Hacquard S."/>
            <person name="Kracher B."/>
            <person name="Hiruma K."/>
            <person name="Weinman A."/>
            <person name="Muench P."/>
            <person name="Garrido Oter R."/>
            <person name="Ver Loren van Themaat E."/>
            <person name="Dallerey J.-F."/>
            <person name="Damm U."/>
            <person name="Henrissat B."/>
            <person name="Lespinet O."/>
            <person name="Thon M."/>
            <person name="Kemen E."/>
            <person name="McHardy A.C."/>
            <person name="Schulze-Lefert P."/>
            <person name="O'Connell R.J."/>
        </authorList>
    </citation>
    <scope>NUCLEOTIDE SEQUENCE [LARGE SCALE GENOMIC DNA]</scope>
    <source>
        <strain evidence="4 5">MAFF 238704</strain>
    </source>
</reference>
<protein>
    <submittedName>
        <fullName evidence="4">Oxidoreductase</fullName>
    </submittedName>
</protein>
<dbReference type="Pfam" id="PF03959">
    <property type="entry name" value="FSH1"/>
    <property type="match status" value="1"/>
</dbReference>
<dbReference type="Proteomes" id="UP000076584">
    <property type="component" value="Unassembled WGS sequence"/>
</dbReference>
<dbReference type="GO" id="GO:0044550">
    <property type="term" value="P:secondary metabolite biosynthetic process"/>
    <property type="evidence" value="ECO:0007669"/>
    <property type="project" value="TreeGrafter"/>
</dbReference>
<dbReference type="GO" id="GO:0005634">
    <property type="term" value="C:nucleus"/>
    <property type="evidence" value="ECO:0007669"/>
    <property type="project" value="TreeGrafter"/>
</dbReference>
<evidence type="ECO:0000259" key="3">
    <source>
        <dbReference type="Pfam" id="PF03959"/>
    </source>
</evidence>
<evidence type="ECO:0000256" key="1">
    <source>
        <dbReference type="ARBA" id="ARBA00005863"/>
    </source>
</evidence>
<keyword evidence="2" id="KW-0378">Hydrolase</keyword>
<evidence type="ECO:0000313" key="4">
    <source>
        <dbReference type="EMBL" id="KZL86154.1"/>
    </source>
</evidence>
<dbReference type="PANTHER" id="PTHR48070">
    <property type="entry name" value="ESTERASE OVCA2"/>
    <property type="match status" value="1"/>
</dbReference>
<dbReference type="InterPro" id="IPR050593">
    <property type="entry name" value="LovG"/>
</dbReference>
<dbReference type="SUPFAM" id="SSF53474">
    <property type="entry name" value="alpha/beta-Hydrolases"/>
    <property type="match status" value="1"/>
</dbReference>
<comment type="caution">
    <text evidence="4">The sequence shown here is derived from an EMBL/GenBank/DDBJ whole genome shotgun (WGS) entry which is preliminary data.</text>
</comment>
<dbReference type="OrthoDB" id="414698at2759"/>
<keyword evidence="5" id="KW-1185">Reference proteome</keyword>
<dbReference type="PANTHER" id="PTHR48070:SF3">
    <property type="entry name" value="ESTERASE DBAE-RELATED"/>
    <property type="match status" value="1"/>
</dbReference>
<evidence type="ECO:0000313" key="5">
    <source>
        <dbReference type="Proteomes" id="UP000076584"/>
    </source>
</evidence>
<gene>
    <name evidence="4" type="ORF">CI238_13124</name>
</gene>
<organism evidence="4 5">
    <name type="scientific">Colletotrichum incanum</name>
    <name type="common">Soybean anthracnose fungus</name>
    <dbReference type="NCBI Taxonomy" id="1573173"/>
    <lineage>
        <taxon>Eukaryota</taxon>
        <taxon>Fungi</taxon>
        <taxon>Dikarya</taxon>
        <taxon>Ascomycota</taxon>
        <taxon>Pezizomycotina</taxon>
        <taxon>Sordariomycetes</taxon>
        <taxon>Hypocreomycetidae</taxon>
        <taxon>Glomerellales</taxon>
        <taxon>Glomerellaceae</taxon>
        <taxon>Colletotrichum</taxon>
        <taxon>Colletotrichum spaethianum species complex</taxon>
    </lineage>
</organism>
<evidence type="ECO:0000256" key="2">
    <source>
        <dbReference type="ARBA" id="ARBA00022801"/>
    </source>
</evidence>
<dbReference type="AlphaFoldDB" id="A0A162NP65"/>
<feature type="domain" description="Serine hydrolase" evidence="3">
    <location>
        <begin position="1"/>
        <end position="220"/>
    </location>
</feature>
<dbReference type="EMBL" id="LFIW01000502">
    <property type="protein sequence ID" value="KZL86154.1"/>
    <property type="molecule type" value="Genomic_DNA"/>
</dbReference>
<name>A0A162NP65_COLIC</name>
<sequence>MASSRAILCIHGSGSSPLIFRFQISSFGIAMKNEFDFVFATGPHEARAGPEVLPFFKGMDPYFTWFRDEAEATENKIEAFNASIRSVTDAWATTHPESSIVGVLGFSQGALAATLLLWQQQAGKIPWLPRLRFGILICSGYNYEATEYMRQQSGPTASGDGDGDANILIKVPTIHLLGRQDWALRYSKMMLAIHYSSHHATAIEFEGRHECPRQQDIIRKVVDHVRSSLGTDVTPA</sequence>
<dbReference type="GO" id="GO:0016787">
    <property type="term" value="F:hydrolase activity"/>
    <property type="evidence" value="ECO:0007669"/>
    <property type="project" value="UniProtKB-KW"/>
</dbReference>
<dbReference type="InterPro" id="IPR029058">
    <property type="entry name" value="AB_hydrolase_fold"/>
</dbReference>
<dbReference type="Gene3D" id="3.40.50.1820">
    <property type="entry name" value="alpha/beta hydrolase"/>
    <property type="match status" value="1"/>
</dbReference>
<dbReference type="InterPro" id="IPR005645">
    <property type="entry name" value="FSH-like_dom"/>
</dbReference>
<accession>A0A162NP65</accession>
<proteinExistence type="inferred from homology"/>
<comment type="similarity">
    <text evidence="1">Belongs to the LovG family.</text>
</comment>
<dbReference type="GO" id="GO:0005737">
    <property type="term" value="C:cytoplasm"/>
    <property type="evidence" value="ECO:0007669"/>
    <property type="project" value="TreeGrafter"/>
</dbReference>